<keyword evidence="3" id="KW-1185">Reference proteome</keyword>
<sequence length="277" mass="30914">MTTVSIIGLGWIGEPLGIHLQEKGFQVLGSTTSAEKLEHLSKKGLKAIRFSLNPHPEGIGFNALFQSEILVVNIPPRTRSGNGAFHLGQLKYLRSLIDNSPIKKVIFVSSTGIYPEAPSEKLYSEEFPLTLENTGNKILLRAEQLVGKERSFDLTIVRFGGLMGADRIPGKYFSGKENVAGHTRVNFIHQNDAVGILAWVIEKGLWNQTFNGVVPVHPLRREIYEKNALELGIAPPSSYQNEPEGIDRLIDSKKIMETGFEFEFPDPLEFSYQPQRN</sequence>
<dbReference type="InterPro" id="IPR051783">
    <property type="entry name" value="NAD(P)-dependent_oxidoreduct"/>
</dbReference>
<feature type="domain" description="6-phosphogluconate dehydrogenase NADP-binding" evidence="1">
    <location>
        <begin position="4"/>
        <end position="47"/>
    </location>
</feature>
<dbReference type="Proteomes" id="UP000236736">
    <property type="component" value="Unassembled WGS sequence"/>
</dbReference>
<reference evidence="3" key="1">
    <citation type="submission" date="2016-10" db="EMBL/GenBank/DDBJ databases">
        <authorList>
            <person name="Varghese N."/>
            <person name="Submissions S."/>
        </authorList>
    </citation>
    <scope>NUCLEOTIDE SEQUENCE [LARGE SCALE GENOMIC DNA]</scope>
    <source>
        <strain evidence="3">DSM 17298</strain>
    </source>
</reference>
<dbReference type="STRING" id="1120964.GCA_001313265_02634"/>
<proteinExistence type="predicted"/>
<dbReference type="RefSeq" id="WP_103924565.1">
    <property type="nucleotide sequence ID" value="NZ_FNVR01000008.1"/>
</dbReference>
<dbReference type="GO" id="GO:0004029">
    <property type="term" value="F:aldehyde dehydrogenase (NAD+) activity"/>
    <property type="evidence" value="ECO:0007669"/>
    <property type="project" value="TreeGrafter"/>
</dbReference>
<dbReference type="PANTHER" id="PTHR48079:SF6">
    <property type="entry name" value="NAD(P)-BINDING DOMAIN-CONTAINING PROTEIN-RELATED"/>
    <property type="match status" value="1"/>
</dbReference>
<name>A0A1H5VZD7_9BACT</name>
<evidence type="ECO:0000313" key="2">
    <source>
        <dbReference type="EMBL" id="SEF92580.1"/>
    </source>
</evidence>
<evidence type="ECO:0000259" key="1">
    <source>
        <dbReference type="Pfam" id="PF03446"/>
    </source>
</evidence>
<protein>
    <submittedName>
        <fullName evidence="2">Nucleoside-diphosphate-sugar epimerase</fullName>
    </submittedName>
</protein>
<dbReference type="Pfam" id="PF03446">
    <property type="entry name" value="NAD_binding_2"/>
    <property type="match status" value="1"/>
</dbReference>
<dbReference type="OrthoDB" id="751203at2"/>
<dbReference type="EMBL" id="FNVR01000008">
    <property type="protein sequence ID" value="SEF92580.1"/>
    <property type="molecule type" value="Genomic_DNA"/>
</dbReference>
<organism evidence="2 3">
    <name type="scientific">Algoriphagus boritolerans DSM 17298 = JCM 18970</name>
    <dbReference type="NCBI Taxonomy" id="1120964"/>
    <lineage>
        <taxon>Bacteria</taxon>
        <taxon>Pseudomonadati</taxon>
        <taxon>Bacteroidota</taxon>
        <taxon>Cytophagia</taxon>
        <taxon>Cytophagales</taxon>
        <taxon>Cyclobacteriaceae</taxon>
        <taxon>Algoriphagus</taxon>
    </lineage>
</organism>
<dbReference type="SUPFAM" id="SSF51735">
    <property type="entry name" value="NAD(P)-binding Rossmann-fold domains"/>
    <property type="match status" value="1"/>
</dbReference>
<dbReference type="Gene3D" id="3.40.50.720">
    <property type="entry name" value="NAD(P)-binding Rossmann-like Domain"/>
    <property type="match status" value="1"/>
</dbReference>
<dbReference type="PANTHER" id="PTHR48079">
    <property type="entry name" value="PROTEIN YEEZ"/>
    <property type="match status" value="1"/>
</dbReference>
<dbReference type="InterPro" id="IPR036291">
    <property type="entry name" value="NAD(P)-bd_dom_sf"/>
</dbReference>
<evidence type="ECO:0000313" key="3">
    <source>
        <dbReference type="Proteomes" id="UP000236736"/>
    </source>
</evidence>
<dbReference type="AlphaFoldDB" id="A0A1H5VZD7"/>
<gene>
    <name evidence="2" type="ORF">SAMN03080598_01898</name>
</gene>
<dbReference type="InterPro" id="IPR006115">
    <property type="entry name" value="6PGDH_NADP-bd"/>
</dbReference>
<accession>A0A1H5VZD7</accession>
<dbReference type="GO" id="GO:0050661">
    <property type="term" value="F:NADP binding"/>
    <property type="evidence" value="ECO:0007669"/>
    <property type="project" value="InterPro"/>
</dbReference>
<dbReference type="GO" id="GO:0005737">
    <property type="term" value="C:cytoplasm"/>
    <property type="evidence" value="ECO:0007669"/>
    <property type="project" value="TreeGrafter"/>
</dbReference>